<gene>
    <name evidence="1" type="ORF">BN11_4660002</name>
</gene>
<proteinExistence type="predicted"/>
<accession>W6K499</accession>
<organism evidence="1 2">
    <name type="scientific">Nostocoides australiense Ben110</name>
    <dbReference type="NCBI Taxonomy" id="1193182"/>
    <lineage>
        <taxon>Bacteria</taxon>
        <taxon>Bacillati</taxon>
        <taxon>Actinomycetota</taxon>
        <taxon>Actinomycetes</taxon>
        <taxon>Micrococcales</taxon>
        <taxon>Intrasporangiaceae</taxon>
        <taxon>Nostocoides</taxon>
    </lineage>
</organism>
<dbReference type="STRING" id="1193182.BN11_4660002"/>
<dbReference type="RefSeq" id="WP_048699990.1">
    <property type="nucleotide sequence ID" value="NZ_HG764815.1"/>
</dbReference>
<dbReference type="EMBL" id="CAJA01000408">
    <property type="protein sequence ID" value="CCH74644.1"/>
    <property type="molecule type" value="Genomic_DNA"/>
</dbReference>
<protein>
    <submittedName>
        <fullName evidence="1">Uncharacterized protein</fullName>
    </submittedName>
</protein>
<dbReference type="Proteomes" id="UP000035763">
    <property type="component" value="Unassembled WGS sequence"/>
</dbReference>
<sequence length="170" mass="18614">MSESSAQTPIGAWFAERIPAEIYAGALSVTVDAQEIVVIGDVPRTDGDPEPPVERIAAHRERTRAGRIAIAQDAEATFGRKVSWGARADGTERLYTHLGVPVMTRLRQPERLLLDTLVEGGVARSRSEALAWCARLVGERESEWLAELHDALAGVRDARSRNPFDRDTAS</sequence>
<keyword evidence="2" id="KW-1185">Reference proteome</keyword>
<reference evidence="1 2" key="1">
    <citation type="journal article" date="2013" name="ISME J.">
        <title>A metabolic model for members of the genus Tetrasphaera involved in enhanced biological phosphorus removal.</title>
        <authorList>
            <person name="Kristiansen R."/>
            <person name="Nguyen H.T.T."/>
            <person name="Saunders A.M."/>
            <person name="Nielsen J.L."/>
            <person name="Wimmer R."/>
            <person name="Le V.Q."/>
            <person name="McIlroy S.J."/>
            <person name="Petrovski S."/>
            <person name="Seviour R.J."/>
            <person name="Calteau A."/>
            <person name="Nielsen K.L."/>
            <person name="Nielsen P.H."/>
        </authorList>
    </citation>
    <scope>NUCLEOTIDE SEQUENCE [LARGE SCALE GENOMIC DNA]</scope>
    <source>
        <strain evidence="1 2">Ben110</strain>
    </source>
</reference>
<dbReference type="OrthoDB" id="3290566at2"/>
<evidence type="ECO:0000313" key="2">
    <source>
        <dbReference type="Proteomes" id="UP000035763"/>
    </source>
</evidence>
<evidence type="ECO:0000313" key="1">
    <source>
        <dbReference type="EMBL" id="CCH74644.1"/>
    </source>
</evidence>
<dbReference type="AlphaFoldDB" id="W6K499"/>
<name>W6K499_9MICO</name>
<comment type="caution">
    <text evidence="1">The sequence shown here is derived from an EMBL/GenBank/DDBJ whole genome shotgun (WGS) entry which is preliminary data.</text>
</comment>